<evidence type="ECO:0000313" key="2">
    <source>
        <dbReference type="EMBL" id="MFM2484059.1"/>
    </source>
</evidence>
<feature type="domain" description="N-acetyltransferase" evidence="1">
    <location>
        <begin position="10"/>
        <end position="175"/>
    </location>
</feature>
<dbReference type="EMBL" id="JBEQCT010000001">
    <property type="protein sequence ID" value="MFM2484059.1"/>
    <property type="molecule type" value="Genomic_DNA"/>
</dbReference>
<keyword evidence="3" id="KW-1185">Reference proteome</keyword>
<comment type="caution">
    <text evidence="2">The sequence shown here is derived from an EMBL/GenBank/DDBJ whole genome shotgun (WGS) entry which is preliminary data.</text>
</comment>
<dbReference type="InterPro" id="IPR016181">
    <property type="entry name" value="Acyl_CoA_acyltransferase"/>
</dbReference>
<organism evidence="2 3">
    <name type="scientific">Celerinatantimonas yamalensis</name>
    <dbReference type="NCBI Taxonomy" id="559956"/>
    <lineage>
        <taxon>Bacteria</taxon>
        <taxon>Pseudomonadati</taxon>
        <taxon>Pseudomonadota</taxon>
        <taxon>Gammaproteobacteria</taxon>
        <taxon>Celerinatantimonadaceae</taxon>
        <taxon>Celerinatantimonas</taxon>
    </lineage>
</organism>
<proteinExistence type="predicted"/>
<name>A0ABW9G3V9_9GAMM</name>
<protein>
    <submittedName>
        <fullName evidence="2">GNAT family N-acetyltransferase</fullName>
    </submittedName>
</protein>
<dbReference type="Proteomes" id="UP001629953">
    <property type="component" value="Unassembled WGS sequence"/>
</dbReference>
<dbReference type="Gene3D" id="3.40.630.30">
    <property type="match status" value="1"/>
</dbReference>
<dbReference type="SUPFAM" id="SSF55729">
    <property type="entry name" value="Acyl-CoA N-acyltransferases (Nat)"/>
    <property type="match status" value="1"/>
</dbReference>
<accession>A0ABW9G3V9</accession>
<sequence>MLQATSKTICSIKPLQEEWCGHLYDRFAHSSLFLSKCDNPDNYHQQLLENTESWIALREQKIIGFICMNWKSDFPPFQEANIPEITTLIVLPEMRNQGVATALISRIELKALRACRRIGIGVSLSPAYQGIQQLCAKRGFSPSSYGLFYRKQPVEHNQQVAISEDLQMYYMKQRL</sequence>
<evidence type="ECO:0000259" key="1">
    <source>
        <dbReference type="PROSITE" id="PS51186"/>
    </source>
</evidence>
<dbReference type="InterPro" id="IPR000182">
    <property type="entry name" value="GNAT_dom"/>
</dbReference>
<dbReference type="CDD" id="cd04301">
    <property type="entry name" value="NAT_SF"/>
    <property type="match status" value="1"/>
</dbReference>
<reference evidence="2 3" key="1">
    <citation type="journal article" date="2013" name="Int. J. Syst. Evol. Microbiol.">
        <title>Celerinatantimonas yamalensis sp. nov., a cold-adapted diazotrophic bacterium from a cold permafrost brine.</title>
        <authorList>
            <person name="Shcherbakova V."/>
            <person name="Chuvilskaya N."/>
            <person name="Rivkina E."/>
            <person name="Demidov N."/>
            <person name="Uchaeva V."/>
            <person name="Suetin S."/>
            <person name="Suzina N."/>
            <person name="Gilichinsky D."/>
        </authorList>
    </citation>
    <scope>NUCLEOTIDE SEQUENCE [LARGE SCALE GENOMIC DNA]</scope>
    <source>
        <strain evidence="2 3">C7</strain>
    </source>
</reference>
<dbReference type="Pfam" id="PF00583">
    <property type="entry name" value="Acetyltransf_1"/>
    <property type="match status" value="1"/>
</dbReference>
<gene>
    <name evidence="2" type="ORF">ABUE30_03105</name>
</gene>
<evidence type="ECO:0000313" key="3">
    <source>
        <dbReference type="Proteomes" id="UP001629953"/>
    </source>
</evidence>
<dbReference type="PROSITE" id="PS51186">
    <property type="entry name" value="GNAT"/>
    <property type="match status" value="1"/>
</dbReference>
<dbReference type="RefSeq" id="WP_408622201.1">
    <property type="nucleotide sequence ID" value="NZ_JBEQCT010000001.1"/>
</dbReference>